<dbReference type="HOGENOM" id="CLU_3159350_0_0_6"/>
<gene>
    <name evidence="1" type="ORF">XCCB100_3115</name>
</gene>
<accession>B0RXB4</accession>
<reference evidence="1 2" key="1">
    <citation type="journal article" date="2008" name="J. Biotechnol.">
        <title>The genome of Xanthomonas campestris pv. campestris B100 and its use for the reconstruction of metabolic pathways involved in xanthan biosynthesis.</title>
        <authorList>
            <person name="Vorholter F.J."/>
            <person name="Schneiker S."/>
            <person name="Goesmann A."/>
            <person name="Krause L."/>
            <person name="Bekel T."/>
            <person name="Kaiser O."/>
            <person name="Linke B."/>
            <person name="Patschkowski T."/>
            <person name="Ruckert C."/>
            <person name="Schmid J."/>
            <person name="Sidhu V.K."/>
            <person name="Sieber V."/>
            <person name="Tauch A."/>
            <person name="Watt S.A."/>
            <person name="Weisshaar B."/>
            <person name="Becker A."/>
            <person name="Niehaus K."/>
            <person name="Puhler A."/>
        </authorList>
    </citation>
    <scope>NUCLEOTIDE SEQUENCE [LARGE SCALE GENOMIC DNA]</scope>
    <source>
        <strain evidence="1 2">B100</strain>
    </source>
</reference>
<proteinExistence type="predicted"/>
<protein>
    <submittedName>
        <fullName evidence="1">Uncharacterized protein</fullName>
    </submittedName>
</protein>
<dbReference type="EMBL" id="AM920689">
    <property type="protein sequence ID" value="CAP52480.1"/>
    <property type="molecule type" value="Genomic_DNA"/>
</dbReference>
<dbReference type="AlphaFoldDB" id="B0RXB4"/>
<evidence type="ECO:0000313" key="1">
    <source>
        <dbReference type="EMBL" id="CAP52480.1"/>
    </source>
</evidence>
<name>B0RXB4_XANCB</name>
<evidence type="ECO:0000313" key="2">
    <source>
        <dbReference type="Proteomes" id="UP000001188"/>
    </source>
</evidence>
<organism evidence="1 2">
    <name type="scientific">Xanthomonas campestris pv. campestris (strain B100)</name>
    <dbReference type="NCBI Taxonomy" id="509169"/>
    <lineage>
        <taxon>Bacteria</taxon>
        <taxon>Pseudomonadati</taxon>
        <taxon>Pseudomonadota</taxon>
        <taxon>Gammaproteobacteria</taxon>
        <taxon>Lysobacterales</taxon>
        <taxon>Lysobacteraceae</taxon>
        <taxon>Xanthomonas</taxon>
    </lineage>
</organism>
<sequence>MGVTGPDPETLYFTGRKKPDLEDLRSAVDDKSEDQGLDRALKLAGLGV</sequence>
<dbReference type="KEGG" id="xca:xcc-b100_3115"/>
<dbReference type="Proteomes" id="UP000001188">
    <property type="component" value="Chromosome"/>
</dbReference>